<gene>
    <name evidence="1" type="ORF">WJX72_012034</name>
</gene>
<proteinExistence type="predicted"/>
<evidence type="ECO:0008006" key="3">
    <source>
        <dbReference type="Google" id="ProtNLM"/>
    </source>
</evidence>
<sequence>MPWTEEDEVELVRLVLDDDYRECVLGKGVAEDNWGAIAAHLGRYSIRANGFEGSGAYYKYWSLQHGYAGDGTVSGQKKRPRTNTPYALMVASALEQLPGRQGTVRDIRDIIAASPAYASMLDWTLQEGKKEAPRWHSSYQSALKDNPKLFERAGKRASKHGELIIWKLRDIELVEQLRRKHSTTAAMPHLGKKHR</sequence>
<comment type="caution">
    <text evidence="1">The sequence shown here is derived from an EMBL/GenBank/DDBJ whole genome shotgun (WGS) entry which is preliminary data.</text>
</comment>
<protein>
    <recommendedName>
        <fullName evidence="3">Myb-like domain-containing protein</fullName>
    </recommendedName>
</protein>
<dbReference type="Proteomes" id="UP001489004">
    <property type="component" value="Unassembled WGS sequence"/>
</dbReference>
<accession>A0AAW1PQV4</accession>
<dbReference type="Gene3D" id="1.10.10.10">
    <property type="entry name" value="Winged helix-like DNA-binding domain superfamily/Winged helix DNA-binding domain"/>
    <property type="match status" value="1"/>
</dbReference>
<dbReference type="InterPro" id="IPR036388">
    <property type="entry name" value="WH-like_DNA-bd_sf"/>
</dbReference>
<evidence type="ECO:0000313" key="1">
    <source>
        <dbReference type="EMBL" id="KAK9810514.1"/>
    </source>
</evidence>
<reference evidence="1 2" key="1">
    <citation type="journal article" date="2024" name="Nat. Commun.">
        <title>Phylogenomics reveals the evolutionary origins of lichenization in chlorophyte algae.</title>
        <authorList>
            <person name="Puginier C."/>
            <person name="Libourel C."/>
            <person name="Otte J."/>
            <person name="Skaloud P."/>
            <person name="Haon M."/>
            <person name="Grisel S."/>
            <person name="Petersen M."/>
            <person name="Berrin J.G."/>
            <person name="Delaux P.M."/>
            <person name="Dal Grande F."/>
            <person name="Keller J."/>
        </authorList>
    </citation>
    <scope>NUCLEOTIDE SEQUENCE [LARGE SCALE GENOMIC DNA]</scope>
    <source>
        <strain evidence="1 2">SAG 2043</strain>
    </source>
</reference>
<dbReference type="AlphaFoldDB" id="A0AAW1PQV4"/>
<keyword evidence="2" id="KW-1185">Reference proteome</keyword>
<organism evidence="1 2">
    <name type="scientific">[Myrmecia] bisecta</name>
    <dbReference type="NCBI Taxonomy" id="41462"/>
    <lineage>
        <taxon>Eukaryota</taxon>
        <taxon>Viridiplantae</taxon>
        <taxon>Chlorophyta</taxon>
        <taxon>core chlorophytes</taxon>
        <taxon>Trebouxiophyceae</taxon>
        <taxon>Trebouxiales</taxon>
        <taxon>Trebouxiaceae</taxon>
        <taxon>Myrmecia</taxon>
    </lineage>
</organism>
<evidence type="ECO:0000313" key="2">
    <source>
        <dbReference type="Proteomes" id="UP001489004"/>
    </source>
</evidence>
<dbReference type="EMBL" id="JALJOR010000010">
    <property type="protein sequence ID" value="KAK9810514.1"/>
    <property type="molecule type" value="Genomic_DNA"/>
</dbReference>
<name>A0AAW1PQV4_9CHLO</name>